<evidence type="ECO:0000256" key="1">
    <source>
        <dbReference type="SAM" id="Phobius"/>
    </source>
</evidence>
<keyword evidence="1" id="KW-0472">Membrane</keyword>
<dbReference type="RefSeq" id="WP_055085541.1">
    <property type="nucleotide sequence ID" value="NZ_CXSU01000012.1"/>
</dbReference>
<keyword evidence="1" id="KW-1133">Transmembrane helix</keyword>
<keyword evidence="3" id="KW-1185">Reference proteome</keyword>
<dbReference type="EMBL" id="CXSU01000012">
    <property type="protein sequence ID" value="CTQ50209.1"/>
    <property type="molecule type" value="Genomic_DNA"/>
</dbReference>
<gene>
    <name evidence="2" type="ORF">JDO7802_02227</name>
</gene>
<evidence type="ECO:0000313" key="2">
    <source>
        <dbReference type="EMBL" id="CTQ50209.1"/>
    </source>
</evidence>
<reference evidence="2 3" key="1">
    <citation type="submission" date="2015-07" db="EMBL/GenBank/DDBJ databases">
        <authorList>
            <person name="Noorani M."/>
        </authorList>
    </citation>
    <scope>NUCLEOTIDE SEQUENCE [LARGE SCALE GENOMIC DNA]</scope>
    <source>
        <strain evidence="2 3">CECT 7802</strain>
    </source>
</reference>
<keyword evidence="1" id="KW-0812">Transmembrane</keyword>
<protein>
    <submittedName>
        <fullName evidence="2">Uncharacterized protein</fullName>
    </submittedName>
</protein>
<dbReference type="Proteomes" id="UP000049222">
    <property type="component" value="Unassembled WGS sequence"/>
</dbReference>
<proteinExistence type="predicted"/>
<dbReference type="AlphaFoldDB" id="A0A0M6YK74"/>
<evidence type="ECO:0000313" key="3">
    <source>
        <dbReference type="Proteomes" id="UP000049222"/>
    </source>
</evidence>
<sequence>MKTTADPRHLRTLAALVGLVIVAVVGLAPIDLQAPDLRVARPGMEMLCADKDAGVACSLYARIDPSPAALRIAAILMP</sequence>
<name>A0A0M6YK74_9RHOB</name>
<dbReference type="STRING" id="420998.JDO7802_02227"/>
<accession>A0A0M6YK74</accession>
<feature type="transmembrane region" description="Helical" evidence="1">
    <location>
        <begin position="12"/>
        <end position="30"/>
    </location>
</feature>
<organism evidence="2 3">
    <name type="scientific">Jannaschia donghaensis</name>
    <dbReference type="NCBI Taxonomy" id="420998"/>
    <lineage>
        <taxon>Bacteria</taxon>
        <taxon>Pseudomonadati</taxon>
        <taxon>Pseudomonadota</taxon>
        <taxon>Alphaproteobacteria</taxon>
        <taxon>Rhodobacterales</taxon>
        <taxon>Roseobacteraceae</taxon>
        <taxon>Jannaschia</taxon>
    </lineage>
</organism>